<name>A0ABN2VSJ9_9ACTN</name>
<gene>
    <name evidence="2" type="ORF">GCM10009821_05970</name>
</gene>
<evidence type="ECO:0000313" key="3">
    <source>
        <dbReference type="Proteomes" id="UP001501480"/>
    </source>
</evidence>
<proteinExistence type="predicted"/>
<evidence type="ECO:0000256" key="1">
    <source>
        <dbReference type="SAM" id="Phobius"/>
    </source>
</evidence>
<comment type="caution">
    <text evidence="2">The sequence shown here is derived from an EMBL/GenBank/DDBJ whole genome shotgun (WGS) entry which is preliminary data.</text>
</comment>
<accession>A0ABN2VSJ9</accession>
<evidence type="ECO:0000313" key="2">
    <source>
        <dbReference type="EMBL" id="GAA2071175.1"/>
    </source>
</evidence>
<keyword evidence="1" id="KW-0472">Membrane</keyword>
<organism evidence="2 3">
    <name type="scientific">Aeromicrobium halocynthiae</name>
    <dbReference type="NCBI Taxonomy" id="560557"/>
    <lineage>
        <taxon>Bacteria</taxon>
        <taxon>Bacillati</taxon>
        <taxon>Actinomycetota</taxon>
        <taxon>Actinomycetes</taxon>
        <taxon>Propionibacteriales</taxon>
        <taxon>Nocardioidaceae</taxon>
        <taxon>Aeromicrobium</taxon>
    </lineage>
</organism>
<dbReference type="Pfam" id="PF12277">
    <property type="entry name" value="DUF3618"/>
    <property type="match status" value="1"/>
</dbReference>
<dbReference type="Proteomes" id="UP001501480">
    <property type="component" value="Unassembled WGS sequence"/>
</dbReference>
<feature type="transmembrane region" description="Helical" evidence="1">
    <location>
        <begin position="60"/>
        <end position="81"/>
    </location>
</feature>
<evidence type="ECO:0008006" key="4">
    <source>
        <dbReference type="Google" id="ProtNLM"/>
    </source>
</evidence>
<dbReference type="RefSeq" id="WP_344324071.1">
    <property type="nucleotide sequence ID" value="NZ_BAAAPY010000001.1"/>
</dbReference>
<keyword evidence="3" id="KW-1185">Reference proteome</keyword>
<keyword evidence="1" id="KW-1133">Transmembrane helix</keyword>
<sequence>MSRSDIDADVDEIEAALERLAGSVDLLVDRARPTSIARRGLARVKGRFVDELGQPRYETIVPVAVGTVAVVATIIGIRRLVS</sequence>
<reference evidence="2 3" key="1">
    <citation type="journal article" date="2019" name="Int. J. Syst. Evol. Microbiol.">
        <title>The Global Catalogue of Microorganisms (GCM) 10K type strain sequencing project: providing services to taxonomists for standard genome sequencing and annotation.</title>
        <authorList>
            <consortium name="The Broad Institute Genomics Platform"/>
            <consortium name="The Broad Institute Genome Sequencing Center for Infectious Disease"/>
            <person name="Wu L."/>
            <person name="Ma J."/>
        </authorList>
    </citation>
    <scope>NUCLEOTIDE SEQUENCE [LARGE SCALE GENOMIC DNA]</scope>
    <source>
        <strain evidence="2 3">JCM 15749</strain>
    </source>
</reference>
<protein>
    <recommendedName>
        <fullName evidence="4">DUF3618 domain-containing protein</fullName>
    </recommendedName>
</protein>
<dbReference type="EMBL" id="BAAAPY010000001">
    <property type="protein sequence ID" value="GAA2071175.1"/>
    <property type="molecule type" value="Genomic_DNA"/>
</dbReference>
<keyword evidence="1" id="KW-0812">Transmembrane</keyword>
<dbReference type="InterPro" id="IPR022062">
    <property type="entry name" value="DUF3618"/>
</dbReference>